<sequence length="105" mass="10958">MHALCAQLPVPEPEQAPCELRGHARTSTSAMRSHATASHASCLTVRWVAVSAGPQVARQVPQGSSILHLSGDKTVAFNPAVALYTVSTSISSSSTSVYIKSRTVG</sequence>
<proteinExistence type="predicted"/>
<name>A0A016TCF8_9BILA</name>
<dbReference type="AlphaFoldDB" id="A0A016TCF8"/>
<gene>
    <name evidence="1" type="primary">Acey_s0116.g579</name>
    <name evidence="1" type="ORF">Y032_0116g579</name>
</gene>
<reference evidence="2" key="1">
    <citation type="journal article" date="2015" name="Nat. Genet.">
        <title>The genome and transcriptome of the zoonotic hookworm Ancylostoma ceylanicum identify infection-specific gene families.</title>
        <authorList>
            <person name="Schwarz E.M."/>
            <person name="Hu Y."/>
            <person name="Antoshechkin I."/>
            <person name="Miller M.M."/>
            <person name="Sternberg P.W."/>
            <person name="Aroian R.V."/>
        </authorList>
    </citation>
    <scope>NUCLEOTIDE SEQUENCE</scope>
    <source>
        <strain evidence="2">HY135</strain>
    </source>
</reference>
<keyword evidence="2" id="KW-1185">Reference proteome</keyword>
<dbReference type="EMBL" id="JARK01001452">
    <property type="protein sequence ID" value="EYC00362.1"/>
    <property type="molecule type" value="Genomic_DNA"/>
</dbReference>
<dbReference type="Proteomes" id="UP000024635">
    <property type="component" value="Unassembled WGS sequence"/>
</dbReference>
<accession>A0A016TCF8</accession>
<organism evidence="1 2">
    <name type="scientific">Ancylostoma ceylanicum</name>
    <dbReference type="NCBI Taxonomy" id="53326"/>
    <lineage>
        <taxon>Eukaryota</taxon>
        <taxon>Metazoa</taxon>
        <taxon>Ecdysozoa</taxon>
        <taxon>Nematoda</taxon>
        <taxon>Chromadorea</taxon>
        <taxon>Rhabditida</taxon>
        <taxon>Rhabditina</taxon>
        <taxon>Rhabditomorpha</taxon>
        <taxon>Strongyloidea</taxon>
        <taxon>Ancylostomatidae</taxon>
        <taxon>Ancylostomatinae</taxon>
        <taxon>Ancylostoma</taxon>
    </lineage>
</organism>
<protein>
    <submittedName>
        <fullName evidence="1">Uncharacterized protein</fullName>
    </submittedName>
</protein>
<comment type="caution">
    <text evidence="1">The sequence shown here is derived from an EMBL/GenBank/DDBJ whole genome shotgun (WGS) entry which is preliminary data.</text>
</comment>
<evidence type="ECO:0000313" key="1">
    <source>
        <dbReference type="EMBL" id="EYC00362.1"/>
    </source>
</evidence>
<evidence type="ECO:0000313" key="2">
    <source>
        <dbReference type="Proteomes" id="UP000024635"/>
    </source>
</evidence>